<keyword evidence="3" id="KW-0808">Transferase</keyword>
<dbReference type="Pfam" id="PF08284">
    <property type="entry name" value="RVP_2"/>
    <property type="match status" value="1"/>
</dbReference>
<protein>
    <submittedName>
        <fullName evidence="3">Reverse transcriptase domain-containing protein</fullName>
    </submittedName>
</protein>
<keyword evidence="3" id="KW-0548">Nucleotidyltransferase</keyword>
<accession>A0ABQ5BU23</accession>
<evidence type="ECO:0000313" key="3">
    <source>
        <dbReference type="EMBL" id="GJT18350.1"/>
    </source>
</evidence>
<dbReference type="InterPro" id="IPR032567">
    <property type="entry name" value="RTL1-rel"/>
</dbReference>
<comment type="caution">
    <text evidence="3">The sequence shown here is derived from an EMBL/GenBank/DDBJ whole genome shotgun (WGS) entry which is preliminary data.</text>
</comment>
<dbReference type="InterPro" id="IPR001969">
    <property type="entry name" value="Aspartic_peptidase_AS"/>
</dbReference>
<gene>
    <name evidence="3" type="ORF">Tco_0877056</name>
</gene>
<dbReference type="PANTHER" id="PTHR15503:SF45">
    <property type="entry name" value="RNA-DIRECTED DNA POLYMERASE HOMOLOG"/>
    <property type="match status" value="1"/>
</dbReference>
<reference evidence="3" key="2">
    <citation type="submission" date="2022-01" db="EMBL/GenBank/DDBJ databases">
        <authorList>
            <person name="Yamashiro T."/>
            <person name="Shiraishi A."/>
            <person name="Satake H."/>
            <person name="Nakayama K."/>
        </authorList>
    </citation>
    <scope>NUCLEOTIDE SEQUENCE</scope>
</reference>
<evidence type="ECO:0000259" key="2">
    <source>
        <dbReference type="Pfam" id="PF03732"/>
    </source>
</evidence>
<dbReference type="EMBL" id="BQNB010013630">
    <property type="protein sequence ID" value="GJT18350.1"/>
    <property type="molecule type" value="Genomic_DNA"/>
</dbReference>
<dbReference type="Proteomes" id="UP001151760">
    <property type="component" value="Unassembled WGS sequence"/>
</dbReference>
<proteinExistence type="predicted"/>
<keyword evidence="4" id="KW-1185">Reference proteome</keyword>
<evidence type="ECO:0000313" key="4">
    <source>
        <dbReference type="Proteomes" id="UP001151760"/>
    </source>
</evidence>
<evidence type="ECO:0000256" key="1">
    <source>
        <dbReference type="SAM" id="MobiDB-lite"/>
    </source>
</evidence>
<feature type="region of interest" description="Disordered" evidence="1">
    <location>
        <begin position="168"/>
        <end position="194"/>
    </location>
</feature>
<reference evidence="3" key="1">
    <citation type="journal article" date="2022" name="Int. J. Mol. Sci.">
        <title>Draft Genome of Tanacetum Coccineum: Genomic Comparison of Closely Related Tanacetum-Family Plants.</title>
        <authorList>
            <person name="Yamashiro T."/>
            <person name="Shiraishi A."/>
            <person name="Nakayama K."/>
            <person name="Satake H."/>
        </authorList>
    </citation>
    <scope>NUCLEOTIDE SEQUENCE</scope>
</reference>
<dbReference type="InterPro" id="IPR005162">
    <property type="entry name" value="Retrotrans_gag_dom"/>
</dbReference>
<dbReference type="PROSITE" id="PS00141">
    <property type="entry name" value="ASP_PROTEASE"/>
    <property type="match status" value="1"/>
</dbReference>
<keyword evidence="3" id="KW-0695">RNA-directed DNA polymerase</keyword>
<dbReference type="PANTHER" id="PTHR15503">
    <property type="entry name" value="LDOC1 RELATED"/>
    <property type="match status" value="1"/>
</dbReference>
<organism evidence="3 4">
    <name type="scientific">Tanacetum coccineum</name>
    <dbReference type="NCBI Taxonomy" id="301880"/>
    <lineage>
        <taxon>Eukaryota</taxon>
        <taxon>Viridiplantae</taxon>
        <taxon>Streptophyta</taxon>
        <taxon>Embryophyta</taxon>
        <taxon>Tracheophyta</taxon>
        <taxon>Spermatophyta</taxon>
        <taxon>Magnoliopsida</taxon>
        <taxon>eudicotyledons</taxon>
        <taxon>Gunneridae</taxon>
        <taxon>Pentapetalae</taxon>
        <taxon>asterids</taxon>
        <taxon>campanulids</taxon>
        <taxon>Asterales</taxon>
        <taxon>Asteraceae</taxon>
        <taxon>Asteroideae</taxon>
        <taxon>Anthemideae</taxon>
        <taxon>Anthemidinae</taxon>
        <taxon>Tanacetum</taxon>
    </lineage>
</organism>
<feature type="domain" description="Retrotransposon gag" evidence="2">
    <location>
        <begin position="59"/>
        <end position="127"/>
    </location>
</feature>
<dbReference type="GO" id="GO:0003964">
    <property type="term" value="F:RNA-directed DNA polymerase activity"/>
    <property type="evidence" value="ECO:0007669"/>
    <property type="project" value="UniProtKB-KW"/>
</dbReference>
<sequence length="365" mass="41192">MIDQGVTTVLAARDANTNGIDSHNSGTGTEGVVEFTQWVEKMEIVFRISNCYVENQIKFSTCTLLGNALTWWNSHVRTIGNNIAYAMTWAELKKKMTNNYCPRTEIKKHEVKLMFLEESDNIKKYVGGLPDMIHGSVVASKHKTMQEATEMAIKVMDKIIRTFADRQTENKRKPDNNQQLQQHHQNKRQNTGMAYDAGTVKKKSYGGSRPLCSKCNYHHDGPCAPKCHKYNKVSHFARDCRRHFKRECPKLKNSNNRGKQVGGGNAPTKVYAVGHAGTNPDSNVVTGTFLLNNRYASILFDTGADRSFVSTAFSSQIAITPTALDHYYDIELADERIIRLNTILRGCTLNILNHPFTRTKCLLKL</sequence>
<dbReference type="Pfam" id="PF03732">
    <property type="entry name" value="Retrotrans_gag"/>
    <property type="match status" value="1"/>
</dbReference>
<name>A0ABQ5BU23_9ASTR</name>